<sequence>MRSRRISKRVLASPRGIVMLGVELPSSDDDTYLLWRDRQYSDLTIRGRGDRSTDLTRFSRPGVTSLMVTLATWYSDLSIRAVSAIILQVTRTPRQGERSST</sequence>
<comment type="caution">
    <text evidence="1">The sequence shown here is derived from an EMBL/GenBank/DDBJ whole genome shotgun (WGS) entry which is preliminary data.</text>
</comment>
<reference evidence="1 2" key="1">
    <citation type="journal article" date="2019" name="Sci. Rep.">
        <title>Orb-weaving spider Araneus ventricosus genome elucidates the spidroin gene catalogue.</title>
        <authorList>
            <person name="Kono N."/>
            <person name="Nakamura H."/>
            <person name="Ohtoshi R."/>
            <person name="Moran D.A.P."/>
            <person name="Shinohara A."/>
            <person name="Yoshida Y."/>
            <person name="Fujiwara M."/>
            <person name="Mori M."/>
            <person name="Tomita M."/>
            <person name="Arakawa K."/>
        </authorList>
    </citation>
    <scope>NUCLEOTIDE SEQUENCE [LARGE SCALE GENOMIC DNA]</scope>
</reference>
<name>A0A4Y2S026_ARAVE</name>
<organism evidence="1 2">
    <name type="scientific">Araneus ventricosus</name>
    <name type="common">Orbweaver spider</name>
    <name type="synonym">Epeira ventricosa</name>
    <dbReference type="NCBI Taxonomy" id="182803"/>
    <lineage>
        <taxon>Eukaryota</taxon>
        <taxon>Metazoa</taxon>
        <taxon>Ecdysozoa</taxon>
        <taxon>Arthropoda</taxon>
        <taxon>Chelicerata</taxon>
        <taxon>Arachnida</taxon>
        <taxon>Araneae</taxon>
        <taxon>Araneomorphae</taxon>
        <taxon>Entelegynae</taxon>
        <taxon>Araneoidea</taxon>
        <taxon>Araneidae</taxon>
        <taxon>Araneus</taxon>
    </lineage>
</organism>
<protein>
    <submittedName>
        <fullName evidence="1">Uncharacterized protein</fullName>
    </submittedName>
</protein>
<evidence type="ECO:0000313" key="1">
    <source>
        <dbReference type="EMBL" id="GBN80560.1"/>
    </source>
</evidence>
<dbReference type="Proteomes" id="UP000499080">
    <property type="component" value="Unassembled WGS sequence"/>
</dbReference>
<accession>A0A4Y2S026</accession>
<proteinExistence type="predicted"/>
<evidence type="ECO:0000313" key="2">
    <source>
        <dbReference type="Proteomes" id="UP000499080"/>
    </source>
</evidence>
<keyword evidence="2" id="KW-1185">Reference proteome</keyword>
<dbReference type="AlphaFoldDB" id="A0A4Y2S026"/>
<gene>
    <name evidence="1" type="ORF">AVEN_244475_1</name>
</gene>
<dbReference type="EMBL" id="BGPR01148335">
    <property type="protein sequence ID" value="GBN80560.1"/>
    <property type="molecule type" value="Genomic_DNA"/>
</dbReference>